<dbReference type="AlphaFoldDB" id="A0A1A6GV75"/>
<name>A0A1A6GV75_NEOLE</name>
<dbReference type="EMBL" id="LZPO01066366">
    <property type="protein sequence ID" value="OBS70243.1"/>
    <property type="molecule type" value="Genomic_DNA"/>
</dbReference>
<organism evidence="1 2">
    <name type="scientific">Neotoma lepida</name>
    <name type="common">Desert woodrat</name>
    <dbReference type="NCBI Taxonomy" id="56216"/>
    <lineage>
        <taxon>Eukaryota</taxon>
        <taxon>Metazoa</taxon>
        <taxon>Chordata</taxon>
        <taxon>Craniata</taxon>
        <taxon>Vertebrata</taxon>
        <taxon>Euteleostomi</taxon>
        <taxon>Mammalia</taxon>
        <taxon>Eutheria</taxon>
        <taxon>Euarchontoglires</taxon>
        <taxon>Glires</taxon>
        <taxon>Rodentia</taxon>
        <taxon>Myomorpha</taxon>
        <taxon>Muroidea</taxon>
        <taxon>Cricetidae</taxon>
        <taxon>Neotominae</taxon>
        <taxon>Neotoma</taxon>
    </lineage>
</organism>
<sequence>MFKRRGNKMTKGTLPFESITIWHEHIVLRCGSRAYHLQKLTWSKLQHIQKAFKCKAVDRPEEDLFPDKGVLSSAHVMSTYAFSILASGVTQNSVEVPLIPWYKAQPGWCRRCEDTVSIPEKVWMRQSSYNVGFNLIPSTSLTPPIAGLSLDLITGSSFGDVYSPDKGSPSSLLEAGFISSHL</sequence>
<protein>
    <submittedName>
        <fullName evidence="1">Uncharacterized protein</fullName>
    </submittedName>
</protein>
<comment type="caution">
    <text evidence="1">The sequence shown here is derived from an EMBL/GenBank/DDBJ whole genome shotgun (WGS) entry which is preliminary data.</text>
</comment>
<evidence type="ECO:0000313" key="2">
    <source>
        <dbReference type="Proteomes" id="UP000092124"/>
    </source>
</evidence>
<evidence type="ECO:0000313" key="1">
    <source>
        <dbReference type="EMBL" id="OBS70243.1"/>
    </source>
</evidence>
<gene>
    <name evidence="1" type="ORF">A6R68_01217</name>
</gene>
<proteinExistence type="predicted"/>
<dbReference type="Proteomes" id="UP000092124">
    <property type="component" value="Unassembled WGS sequence"/>
</dbReference>
<accession>A0A1A6GV75</accession>
<reference evidence="1 2" key="1">
    <citation type="submission" date="2016-06" db="EMBL/GenBank/DDBJ databases">
        <title>The Draft Genome Sequence and Annotation of the Desert Woodrat Neotoma lepida.</title>
        <authorList>
            <person name="Campbell M."/>
            <person name="Oakeson K.F."/>
            <person name="Yandell M."/>
            <person name="Halpert J.R."/>
            <person name="Dearing D."/>
        </authorList>
    </citation>
    <scope>NUCLEOTIDE SEQUENCE [LARGE SCALE GENOMIC DNA]</scope>
    <source>
        <strain evidence="1">417</strain>
        <tissue evidence="1">Liver</tissue>
    </source>
</reference>
<keyword evidence="2" id="KW-1185">Reference proteome</keyword>